<evidence type="ECO:0000256" key="1">
    <source>
        <dbReference type="ARBA" id="ARBA00023242"/>
    </source>
</evidence>
<sequence>MKRDGSNGGGRSEKVKKTLRGRTEKACVRCRAKKRTCDGGNPCMRCQESHNACYFSDWHYTVLYPREYVEYLEEQQEQLSAGIMAMYRLLKDANLHTFSTLSDKPEAQAILAALKESNVDSMALHWSRPSLSNPPGTLFDDGLRIQISEEPTSPREEHCHRLALSPSTHSAVSPIQPASTYMQHFGTAYALVPAPVHHSYSPASYQTFESTPPMQTFMHPQMLAVQTQTLPQAVPTRPDMLFPCSACTGIVQIPEPWRPSLSSFTPSTSASLERVSDQPPTFVGPTGTHSTETAHENMCIYYQTDHDLRPWH</sequence>
<dbReference type="Proteomes" id="UP000016931">
    <property type="component" value="Unassembled WGS sequence"/>
</dbReference>
<feature type="domain" description="Zn(2)-C6 fungal-type" evidence="3">
    <location>
        <begin position="26"/>
        <end position="55"/>
    </location>
</feature>
<dbReference type="PROSITE" id="PS50048">
    <property type="entry name" value="ZN2_CY6_FUNGAL_2"/>
    <property type="match status" value="1"/>
</dbReference>
<dbReference type="AlphaFoldDB" id="M3BX12"/>
<proteinExistence type="predicted"/>
<accession>M3BX12</accession>
<dbReference type="OrthoDB" id="3641289at2759"/>
<dbReference type="RefSeq" id="XP_016760717.1">
    <property type="nucleotide sequence ID" value="XM_016902558.1"/>
</dbReference>
<dbReference type="GeneID" id="27899695"/>
<dbReference type="InterPro" id="IPR001138">
    <property type="entry name" value="Zn2Cys6_DnaBD"/>
</dbReference>
<dbReference type="InterPro" id="IPR052783">
    <property type="entry name" value="Metabolic/Drug-Res_Regulator"/>
</dbReference>
<feature type="region of interest" description="Disordered" evidence="2">
    <location>
        <begin position="262"/>
        <end position="281"/>
    </location>
</feature>
<evidence type="ECO:0000313" key="5">
    <source>
        <dbReference type="Proteomes" id="UP000016931"/>
    </source>
</evidence>
<dbReference type="CDD" id="cd00067">
    <property type="entry name" value="GAL4"/>
    <property type="match status" value="1"/>
</dbReference>
<reference evidence="4 5" key="1">
    <citation type="journal article" date="2012" name="PLoS Pathog.">
        <title>Diverse lifestyles and strategies of plant pathogenesis encoded in the genomes of eighteen Dothideomycetes fungi.</title>
        <authorList>
            <person name="Ohm R.A."/>
            <person name="Feau N."/>
            <person name="Henrissat B."/>
            <person name="Schoch C.L."/>
            <person name="Horwitz B.A."/>
            <person name="Barry K.W."/>
            <person name="Condon B.J."/>
            <person name="Copeland A.C."/>
            <person name="Dhillon B."/>
            <person name="Glaser F."/>
            <person name="Hesse C.N."/>
            <person name="Kosti I."/>
            <person name="LaButti K."/>
            <person name="Lindquist E.A."/>
            <person name="Lucas S."/>
            <person name="Salamov A.A."/>
            <person name="Bradshaw R.E."/>
            <person name="Ciuffetti L."/>
            <person name="Hamelin R.C."/>
            <person name="Kema G.H.J."/>
            <person name="Lawrence C."/>
            <person name="Scott J.A."/>
            <person name="Spatafora J.W."/>
            <person name="Turgeon B.G."/>
            <person name="de Wit P.J.G.M."/>
            <person name="Zhong S."/>
            <person name="Goodwin S.B."/>
            <person name="Grigoriev I.V."/>
        </authorList>
    </citation>
    <scope>NUCLEOTIDE SEQUENCE [LARGE SCALE GENOMIC DNA]</scope>
    <source>
        <strain evidence="4 5">SO2202</strain>
    </source>
</reference>
<dbReference type="InterPro" id="IPR036864">
    <property type="entry name" value="Zn2-C6_fun-type_DNA-bd_sf"/>
</dbReference>
<dbReference type="PANTHER" id="PTHR47655">
    <property type="entry name" value="QUINIC ACID UTILIZATION ACTIVATOR"/>
    <property type="match status" value="1"/>
</dbReference>
<dbReference type="PANTHER" id="PTHR47655:SF3">
    <property type="entry name" value="ZN(II)2CYS6 TRANSCRIPTION FACTOR (EUROFUNG)"/>
    <property type="match status" value="1"/>
</dbReference>
<dbReference type="GO" id="GO:0008270">
    <property type="term" value="F:zinc ion binding"/>
    <property type="evidence" value="ECO:0007669"/>
    <property type="project" value="InterPro"/>
</dbReference>
<dbReference type="GO" id="GO:0000981">
    <property type="term" value="F:DNA-binding transcription factor activity, RNA polymerase II-specific"/>
    <property type="evidence" value="ECO:0007669"/>
    <property type="project" value="InterPro"/>
</dbReference>
<evidence type="ECO:0000313" key="4">
    <source>
        <dbReference type="EMBL" id="EMF12596.1"/>
    </source>
</evidence>
<gene>
    <name evidence="4" type="ORF">SEPMUDRAFT_133304</name>
</gene>
<dbReference type="Pfam" id="PF00172">
    <property type="entry name" value="Zn_clus"/>
    <property type="match status" value="1"/>
</dbReference>
<feature type="compositionally biased region" description="Low complexity" evidence="2">
    <location>
        <begin position="262"/>
        <end position="272"/>
    </location>
</feature>
<organism evidence="4 5">
    <name type="scientific">Sphaerulina musiva (strain SO2202)</name>
    <name type="common">Poplar stem canker fungus</name>
    <name type="synonym">Septoria musiva</name>
    <dbReference type="NCBI Taxonomy" id="692275"/>
    <lineage>
        <taxon>Eukaryota</taxon>
        <taxon>Fungi</taxon>
        <taxon>Dikarya</taxon>
        <taxon>Ascomycota</taxon>
        <taxon>Pezizomycotina</taxon>
        <taxon>Dothideomycetes</taxon>
        <taxon>Dothideomycetidae</taxon>
        <taxon>Mycosphaerellales</taxon>
        <taxon>Mycosphaerellaceae</taxon>
        <taxon>Sphaerulina</taxon>
    </lineage>
</organism>
<evidence type="ECO:0000256" key="2">
    <source>
        <dbReference type="SAM" id="MobiDB-lite"/>
    </source>
</evidence>
<dbReference type="STRING" id="692275.M3BX12"/>
<keyword evidence="1" id="KW-0539">Nucleus</keyword>
<dbReference type="HOGENOM" id="CLU_891888_0_0_1"/>
<dbReference type="EMBL" id="KB456264">
    <property type="protein sequence ID" value="EMF12596.1"/>
    <property type="molecule type" value="Genomic_DNA"/>
</dbReference>
<protein>
    <recommendedName>
        <fullName evidence="3">Zn(2)-C6 fungal-type domain-containing protein</fullName>
    </recommendedName>
</protein>
<dbReference type="Gene3D" id="4.10.240.10">
    <property type="entry name" value="Zn(2)-C6 fungal-type DNA-binding domain"/>
    <property type="match status" value="1"/>
</dbReference>
<dbReference type="OMA" id="ESHNACY"/>
<evidence type="ECO:0000259" key="3">
    <source>
        <dbReference type="PROSITE" id="PS50048"/>
    </source>
</evidence>
<dbReference type="SUPFAM" id="SSF57701">
    <property type="entry name" value="Zn2/Cys6 DNA-binding domain"/>
    <property type="match status" value="1"/>
</dbReference>
<dbReference type="PROSITE" id="PS00463">
    <property type="entry name" value="ZN2_CY6_FUNGAL_1"/>
    <property type="match status" value="1"/>
</dbReference>
<keyword evidence="5" id="KW-1185">Reference proteome</keyword>
<name>M3BX12_SPHMS</name>